<keyword evidence="1" id="KW-0812">Transmembrane</keyword>
<accession>A0A1M6UJ04</accession>
<dbReference type="EMBL" id="FRAP01000010">
    <property type="protein sequence ID" value="SHK69202.1"/>
    <property type="molecule type" value="Genomic_DNA"/>
</dbReference>
<dbReference type="STRING" id="1848.SAMN05443637_110107"/>
<dbReference type="AlphaFoldDB" id="A0A1M6UJ04"/>
<feature type="transmembrane region" description="Helical" evidence="1">
    <location>
        <begin position="97"/>
        <end position="117"/>
    </location>
</feature>
<evidence type="ECO:0000256" key="1">
    <source>
        <dbReference type="SAM" id="Phobius"/>
    </source>
</evidence>
<keyword evidence="1" id="KW-0472">Membrane</keyword>
<gene>
    <name evidence="2" type="ORF">SAMN05443637_110107</name>
</gene>
<feature type="transmembrane region" description="Helical" evidence="1">
    <location>
        <begin position="158"/>
        <end position="177"/>
    </location>
</feature>
<dbReference type="RefSeq" id="WP_084755018.1">
    <property type="nucleotide sequence ID" value="NZ_FRAP01000010.1"/>
</dbReference>
<name>A0A1M6UJ04_PSETH</name>
<keyword evidence="1" id="KW-1133">Transmembrane helix</keyword>
<evidence type="ECO:0000313" key="2">
    <source>
        <dbReference type="EMBL" id="SHK69202.1"/>
    </source>
</evidence>
<feature type="transmembrane region" description="Helical" evidence="1">
    <location>
        <begin position="33"/>
        <end position="58"/>
    </location>
</feature>
<reference evidence="2 3" key="1">
    <citation type="submission" date="2016-11" db="EMBL/GenBank/DDBJ databases">
        <authorList>
            <person name="Jaros S."/>
            <person name="Januszkiewicz K."/>
            <person name="Wedrychowicz H."/>
        </authorList>
    </citation>
    <scope>NUCLEOTIDE SEQUENCE [LARGE SCALE GENOMIC DNA]</scope>
    <source>
        <strain evidence="2 3">DSM 43832</strain>
    </source>
</reference>
<evidence type="ECO:0000313" key="3">
    <source>
        <dbReference type="Proteomes" id="UP000184363"/>
    </source>
</evidence>
<organism evidence="2 3">
    <name type="scientific">Pseudonocardia thermophila</name>
    <dbReference type="NCBI Taxonomy" id="1848"/>
    <lineage>
        <taxon>Bacteria</taxon>
        <taxon>Bacillati</taxon>
        <taxon>Actinomycetota</taxon>
        <taxon>Actinomycetes</taxon>
        <taxon>Pseudonocardiales</taxon>
        <taxon>Pseudonocardiaceae</taxon>
        <taxon>Pseudonocardia</taxon>
    </lineage>
</organism>
<proteinExistence type="predicted"/>
<dbReference type="OrthoDB" id="4544430at2"/>
<protein>
    <recommendedName>
        <fullName evidence="4">Intracellular septation protein A</fullName>
    </recommendedName>
</protein>
<sequence length="216" mass="23068">MTATPSTTTDRTSPPRLLALARGLGLDVGLPVAAYYVLRLLGASDWVALLAASAAAAVRIAWSAVRSRELNAFATVMLLVYGIGFALAFATGDPRTMLLRTSLITAGVAAVFLVTAARGKRPLTLTALQSFNPGRSQQLQHEYDTKPEVRRGYRLSSAIWGGGLLAEAVLRIPLVYLLPIDVAVGATEALAVVTIVALMGWNVWYVARARRRAQHG</sequence>
<evidence type="ECO:0008006" key="4">
    <source>
        <dbReference type="Google" id="ProtNLM"/>
    </source>
</evidence>
<feature type="transmembrane region" description="Helical" evidence="1">
    <location>
        <begin position="189"/>
        <end position="207"/>
    </location>
</feature>
<dbReference type="NCBIfam" id="NF041646">
    <property type="entry name" value="VC0807_fam"/>
    <property type="match status" value="1"/>
</dbReference>
<feature type="transmembrane region" description="Helical" evidence="1">
    <location>
        <begin position="70"/>
        <end position="91"/>
    </location>
</feature>
<keyword evidence="3" id="KW-1185">Reference proteome</keyword>
<dbReference type="Proteomes" id="UP000184363">
    <property type="component" value="Unassembled WGS sequence"/>
</dbReference>